<dbReference type="EMBL" id="JAAOLE020000001">
    <property type="protein sequence ID" value="NVI47582.1"/>
    <property type="molecule type" value="Genomic_DNA"/>
</dbReference>
<dbReference type="InterPro" id="IPR032710">
    <property type="entry name" value="NTF2-like_dom_sf"/>
</dbReference>
<dbReference type="Pfam" id="PF12680">
    <property type="entry name" value="SnoaL_2"/>
    <property type="match status" value="1"/>
</dbReference>
<dbReference type="AlphaFoldDB" id="A0A973W569"/>
<comment type="caution">
    <text evidence="2">The sequence shown here is derived from an EMBL/GenBank/DDBJ whole genome shotgun (WGS) entry which is preliminary data.</text>
</comment>
<proteinExistence type="predicted"/>
<dbReference type="SUPFAM" id="SSF54427">
    <property type="entry name" value="NTF2-like"/>
    <property type="match status" value="1"/>
</dbReference>
<evidence type="ECO:0000259" key="1">
    <source>
        <dbReference type="Pfam" id="PF12680"/>
    </source>
</evidence>
<dbReference type="Gene3D" id="3.10.450.50">
    <property type="match status" value="1"/>
</dbReference>
<gene>
    <name evidence="2" type="ORF">HAP48_032400</name>
</gene>
<sequence>MNVEQVARHWLDQLQKPNSDAFARLFTQNGRYIDPAFGLARQGRDFVRLHHKKWHAAVPDFRANVERVLVDGQTAVIQYEATGTFDGEPLGAGENAIQPTHKRFKARVVIVLDLDDDGQVKTCTEYYDRSIMPDGATTPYADDPRGLQ</sequence>
<feature type="domain" description="SnoaL-like" evidence="1">
    <location>
        <begin position="7"/>
        <end position="120"/>
    </location>
</feature>
<protein>
    <submittedName>
        <fullName evidence="2">Nuclear transport factor 2 family protein</fullName>
    </submittedName>
</protein>
<dbReference type="RefSeq" id="WP_166208262.1">
    <property type="nucleotide sequence ID" value="NZ_CP088285.1"/>
</dbReference>
<accession>A0A973W569</accession>
<evidence type="ECO:0000313" key="2">
    <source>
        <dbReference type="EMBL" id="NVI47582.1"/>
    </source>
</evidence>
<dbReference type="InterPro" id="IPR037401">
    <property type="entry name" value="SnoaL-like"/>
</dbReference>
<name>A0A973W569_9BRAD</name>
<organism evidence="2">
    <name type="scientific">Bradyrhizobium septentrionale</name>
    <dbReference type="NCBI Taxonomy" id="1404411"/>
    <lineage>
        <taxon>Bacteria</taxon>
        <taxon>Pseudomonadati</taxon>
        <taxon>Pseudomonadota</taxon>
        <taxon>Alphaproteobacteria</taxon>
        <taxon>Hyphomicrobiales</taxon>
        <taxon>Nitrobacteraceae</taxon>
        <taxon>Bradyrhizobium</taxon>
    </lineage>
</organism>
<reference evidence="2" key="1">
    <citation type="submission" date="2020-06" db="EMBL/GenBank/DDBJ databases">
        <title>Whole Genome Sequence of Bradyrhizobium sp. Strain 1S1.</title>
        <authorList>
            <person name="Bromfield E.S.P."/>
            <person name="Cloutier S."/>
        </authorList>
    </citation>
    <scope>NUCLEOTIDE SEQUENCE [LARGE SCALE GENOMIC DNA]</scope>
    <source>
        <strain evidence="2">1S1</strain>
    </source>
</reference>